<evidence type="ECO:0000259" key="6">
    <source>
        <dbReference type="Pfam" id="PF01782"/>
    </source>
</evidence>
<dbReference type="HAMAP" id="MF_00014">
    <property type="entry name" value="Ribosome_mat_RimM"/>
    <property type="match status" value="1"/>
</dbReference>
<evidence type="ECO:0000256" key="4">
    <source>
        <dbReference type="ARBA" id="ARBA00023186"/>
    </source>
</evidence>
<keyword evidence="2 5" id="KW-0690">Ribosome biogenesis</keyword>
<dbReference type="GO" id="GO:0005840">
    <property type="term" value="C:ribosome"/>
    <property type="evidence" value="ECO:0007669"/>
    <property type="project" value="InterPro"/>
</dbReference>
<dbReference type="Pfam" id="PF24986">
    <property type="entry name" value="PRC_RimM"/>
    <property type="match status" value="1"/>
</dbReference>
<dbReference type="AlphaFoldDB" id="C4GAZ1"/>
<dbReference type="PANTHER" id="PTHR33692:SF1">
    <property type="entry name" value="RIBOSOME MATURATION FACTOR RIMM"/>
    <property type="match status" value="1"/>
</dbReference>
<name>C4GAZ1_9FIRM</name>
<dbReference type="GO" id="GO:0005737">
    <property type="term" value="C:cytoplasm"/>
    <property type="evidence" value="ECO:0007669"/>
    <property type="project" value="UniProtKB-SubCell"/>
</dbReference>
<keyword evidence="9" id="KW-1185">Reference proteome</keyword>
<gene>
    <name evidence="5 8" type="primary">rimM</name>
    <name evidence="8" type="ORF">GCWU000342_01092</name>
</gene>
<keyword evidence="4 5" id="KW-0143">Chaperone</keyword>
<feature type="domain" description="RimM N-terminal" evidence="6">
    <location>
        <begin position="6"/>
        <end position="90"/>
    </location>
</feature>
<dbReference type="HOGENOM" id="CLU_077636_3_2_9"/>
<evidence type="ECO:0000256" key="3">
    <source>
        <dbReference type="ARBA" id="ARBA00022552"/>
    </source>
</evidence>
<evidence type="ECO:0000313" key="8">
    <source>
        <dbReference type="EMBL" id="EEP28284.1"/>
    </source>
</evidence>
<dbReference type="InterPro" id="IPR011961">
    <property type="entry name" value="RimM"/>
</dbReference>
<dbReference type="InterPro" id="IPR036976">
    <property type="entry name" value="RimM_N_sf"/>
</dbReference>
<dbReference type="InterPro" id="IPR009000">
    <property type="entry name" value="Transl_B-barrel_sf"/>
</dbReference>
<comment type="subcellular location">
    <subcellularLocation>
        <location evidence="5">Cytoplasm</location>
    </subcellularLocation>
</comment>
<comment type="subunit">
    <text evidence="5">Binds ribosomal protein uS19.</text>
</comment>
<dbReference type="InterPro" id="IPR056792">
    <property type="entry name" value="PRC_RimM"/>
</dbReference>
<proteinExistence type="inferred from homology"/>
<protein>
    <recommendedName>
        <fullName evidence="5">Ribosome maturation factor RimM</fullName>
    </recommendedName>
</protein>
<dbReference type="SUPFAM" id="SSF50346">
    <property type="entry name" value="PRC-barrel domain"/>
    <property type="match status" value="1"/>
</dbReference>
<comment type="caution">
    <text evidence="8">The sequence shown here is derived from an EMBL/GenBank/DDBJ whole genome shotgun (WGS) entry which is preliminary data.</text>
</comment>
<reference evidence="8" key="1">
    <citation type="submission" date="2009-04" db="EMBL/GenBank/DDBJ databases">
        <authorList>
            <person name="Weinstock G."/>
            <person name="Sodergren E."/>
            <person name="Clifton S."/>
            <person name="Fulton L."/>
            <person name="Fulton B."/>
            <person name="Courtney L."/>
            <person name="Fronick C."/>
            <person name="Harrison M."/>
            <person name="Strong C."/>
            <person name="Farmer C."/>
            <person name="Delahaunty K."/>
            <person name="Markovic C."/>
            <person name="Hall O."/>
            <person name="Minx P."/>
            <person name="Tomlinson C."/>
            <person name="Mitreva M."/>
            <person name="Nelson J."/>
            <person name="Hou S."/>
            <person name="Wollam A."/>
            <person name="Pepin K.H."/>
            <person name="Johnson M."/>
            <person name="Bhonagiri V."/>
            <person name="Nash W.E."/>
            <person name="Warren W."/>
            <person name="Chinwalla A."/>
            <person name="Mardis E.R."/>
            <person name="Wilson R.K."/>
        </authorList>
    </citation>
    <scope>NUCLEOTIDE SEQUENCE [LARGE SCALE GENOMIC DNA]</scope>
    <source>
        <strain evidence="8">DSM 14600</strain>
    </source>
</reference>
<dbReference type="STRING" id="626523.GCWU000342_01092"/>
<dbReference type="Gene3D" id="2.30.30.240">
    <property type="entry name" value="PRC-barrel domain"/>
    <property type="match status" value="1"/>
</dbReference>
<keyword evidence="1 5" id="KW-0963">Cytoplasm</keyword>
<dbReference type="PANTHER" id="PTHR33692">
    <property type="entry name" value="RIBOSOME MATURATION FACTOR RIMM"/>
    <property type="match status" value="1"/>
</dbReference>
<evidence type="ECO:0000256" key="1">
    <source>
        <dbReference type="ARBA" id="ARBA00022490"/>
    </source>
</evidence>
<keyword evidence="3 5" id="KW-0698">rRNA processing</keyword>
<evidence type="ECO:0000256" key="5">
    <source>
        <dbReference type="HAMAP-Rule" id="MF_00014"/>
    </source>
</evidence>
<dbReference type="GO" id="GO:0043022">
    <property type="term" value="F:ribosome binding"/>
    <property type="evidence" value="ECO:0007669"/>
    <property type="project" value="InterPro"/>
</dbReference>
<evidence type="ECO:0000256" key="2">
    <source>
        <dbReference type="ARBA" id="ARBA00022517"/>
    </source>
</evidence>
<dbReference type="InterPro" id="IPR002676">
    <property type="entry name" value="RimM_N"/>
</dbReference>
<dbReference type="GO" id="GO:0042274">
    <property type="term" value="P:ribosomal small subunit biogenesis"/>
    <property type="evidence" value="ECO:0007669"/>
    <property type="project" value="UniProtKB-UniRule"/>
</dbReference>
<dbReference type="RefSeq" id="WP_006906102.1">
    <property type="nucleotide sequence ID" value="NZ_GG665866.1"/>
</dbReference>
<organism evidence="8 9">
    <name type="scientific">Shuttleworthella satelles DSM 14600</name>
    <dbReference type="NCBI Taxonomy" id="626523"/>
    <lineage>
        <taxon>Bacteria</taxon>
        <taxon>Bacillati</taxon>
        <taxon>Bacillota</taxon>
        <taxon>Clostridia</taxon>
        <taxon>Lachnospirales</taxon>
        <taxon>Lachnospiraceae</taxon>
        <taxon>Shuttleworthella</taxon>
    </lineage>
</organism>
<dbReference type="InterPro" id="IPR011033">
    <property type="entry name" value="PRC_barrel-like_sf"/>
</dbReference>
<evidence type="ECO:0000259" key="7">
    <source>
        <dbReference type="Pfam" id="PF24986"/>
    </source>
</evidence>
<feature type="domain" description="Ribosome maturation factor RimM PRC barrel" evidence="7">
    <location>
        <begin position="102"/>
        <end position="166"/>
    </location>
</feature>
<evidence type="ECO:0000313" key="9">
    <source>
        <dbReference type="Proteomes" id="UP000003494"/>
    </source>
</evidence>
<dbReference type="NCBIfam" id="TIGR02273">
    <property type="entry name" value="16S_RimM"/>
    <property type="match status" value="1"/>
</dbReference>
<sequence length="172" mass="19187">MQDYFQVGVITSTHGLKGEVKVYPTTEESRRFDDLCGQKVYAGRDGSLEELTIVSVRYFKKQVILRFAEKNNIDEVSSLRQARLLISREQALPLEEGEYYVADLLGLKVVADDGRELGILTDVLTTGANDVYVIGRQGQSDLMIPAIRQCVLKTDLEAGEILVHLLPGLEDL</sequence>
<dbReference type="eggNOG" id="COG0806">
    <property type="taxonomic scope" value="Bacteria"/>
</dbReference>
<accession>C4GAZ1</accession>
<dbReference type="Proteomes" id="UP000003494">
    <property type="component" value="Unassembled WGS sequence"/>
</dbReference>
<dbReference type="Gene3D" id="2.40.30.60">
    <property type="entry name" value="RimM"/>
    <property type="match status" value="1"/>
</dbReference>
<dbReference type="Pfam" id="PF01782">
    <property type="entry name" value="RimM"/>
    <property type="match status" value="1"/>
</dbReference>
<comment type="similarity">
    <text evidence="5">Belongs to the RimM family.</text>
</comment>
<comment type="domain">
    <text evidence="5">The PRC barrel domain binds ribosomal protein uS19.</text>
</comment>
<dbReference type="EMBL" id="ACIP02000002">
    <property type="protein sequence ID" value="EEP28284.1"/>
    <property type="molecule type" value="Genomic_DNA"/>
</dbReference>
<comment type="function">
    <text evidence="5">An accessory protein needed during the final step in the assembly of 30S ribosomal subunit, possibly for assembly of the head region. Essential for efficient processing of 16S rRNA. May be needed both before and after RbfA during the maturation of 16S rRNA. It has affinity for free ribosomal 30S subunits but not for 70S ribosomes.</text>
</comment>
<dbReference type="GO" id="GO:0006364">
    <property type="term" value="P:rRNA processing"/>
    <property type="evidence" value="ECO:0007669"/>
    <property type="project" value="UniProtKB-UniRule"/>
</dbReference>
<dbReference type="SUPFAM" id="SSF50447">
    <property type="entry name" value="Translation proteins"/>
    <property type="match status" value="1"/>
</dbReference>